<evidence type="ECO:0000313" key="7">
    <source>
        <dbReference type="EMBL" id="CAG9172837.1"/>
    </source>
</evidence>
<keyword evidence="8" id="KW-1185">Reference proteome</keyword>
<dbReference type="InterPro" id="IPR016153">
    <property type="entry name" value="Heat_shock_Hsp33_N"/>
</dbReference>
<dbReference type="Gene3D" id="3.55.30.10">
    <property type="entry name" value="Hsp33 domain"/>
    <property type="match status" value="1"/>
</dbReference>
<dbReference type="SUPFAM" id="SSF64397">
    <property type="entry name" value="Hsp33 domain"/>
    <property type="match status" value="1"/>
</dbReference>
<dbReference type="SUPFAM" id="SSF118352">
    <property type="entry name" value="HSP33 redox switch-like"/>
    <property type="match status" value="1"/>
</dbReference>
<dbReference type="PANTHER" id="PTHR30111:SF1">
    <property type="entry name" value="33 KDA CHAPERONIN"/>
    <property type="match status" value="1"/>
</dbReference>
<dbReference type="PANTHER" id="PTHR30111">
    <property type="entry name" value="33 KDA CHAPERONIN"/>
    <property type="match status" value="1"/>
</dbReference>
<dbReference type="Pfam" id="PF01430">
    <property type="entry name" value="HSP33"/>
    <property type="match status" value="1"/>
</dbReference>
<dbReference type="PIRSF" id="PIRSF005261">
    <property type="entry name" value="Heat_shock_Hsp33"/>
    <property type="match status" value="1"/>
</dbReference>
<name>A0ABM8WZ19_9BURK</name>
<feature type="region of interest" description="Disordered" evidence="6">
    <location>
        <begin position="199"/>
        <end position="225"/>
    </location>
</feature>
<organism evidence="7 8">
    <name type="scientific">Cupriavidus respiraculi</name>
    <dbReference type="NCBI Taxonomy" id="195930"/>
    <lineage>
        <taxon>Bacteria</taxon>
        <taxon>Pseudomonadati</taxon>
        <taxon>Pseudomonadota</taxon>
        <taxon>Betaproteobacteria</taxon>
        <taxon>Burkholderiales</taxon>
        <taxon>Burkholderiaceae</taxon>
        <taxon>Cupriavidus</taxon>
    </lineage>
</organism>
<keyword evidence="1" id="KW-0963">Cytoplasm</keyword>
<dbReference type="Gene3D" id="3.90.1280.10">
    <property type="entry name" value="HSP33 redox switch-like"/>
    <property type="match status" value="1"/>
</dbReference>
<evidence type="ECO:0000256" key="1">
    <source>
        <dbReference type="ARBA" id="ARBA00022490"/>
    </source>
</evidence>
<sequence length="347" mass="37834">MTDTPTLTPTPASDILQKFVFDAAPVRGELVRLDATWREALNRQAYPTPVRRLLGEMMAAAALLSANLKFNGALVMQVHGDGPVRMLVVECLSDLSMRATAKLAENAEIPDDATLRQMVNVHGKGRFAITLDPQDKLPGQQPYQGIVPLSDRDGPLSSMSAVLEHYMHASEQLDTRLWLAADDHIAAGMLLQKLPSYGGTLEGQPGRPPAEVGETGAPLSEHGRAQDLDTWDRACQLGATLGDEELLAELPETLLHRLFWEEVETTGLRVFEPMTPHFHCSCSREKVAGMLQSLGQPEIESILEERGAVDIQCDFCGQDYHFDPVDCAQLFMPAHAVSGAGGTGHQH</sequence>
<dbReference type="EMBL" id="CAJZAH010000002">
    <property type="protein sequence ID" value="CAG9172837.1"/>
    <property type="molecule type" value="Genomic_DNA"/>
</dbReference>
<evidence type="ECO:0000256" key="4">
    <source>
        <dbReference type="ARBA" id="ARBA00023186"/>
    </source>
</evidence>
<evidence type="ECO:0000256" key="5">
    <source>
        <dbReference type="ARBA" id="ARBA00023284"/>
    </source>
</evidence>
<dbReference type="RefSeq" id="WP_224041580.1">
    <property type="nucleotide sequence ID" value="NZ_CAJZAH010000002.1"/>
</dbReference>
<evidence type="ECO:0000313" key="8">
    <source>
        <dbReference type="Proteomes" id="UP000721236"/>
    </source>
</evidence>
<keyword evidence="5" id="KW-0676">Redox-active center</keyword>
<protein>
    <submittedName>
        <fullName evidence="7">33 kDa chaperonin</fullName>
    </submittedName>
</protein>
<keyword evidence="4" id="KW-0143">Chaperone</keyword>
<comment type="caution">
    <text evidence="7">The sequence shown here is derived from an EMBL/GenBank/DDBJ whole genome shotgun (WGS) entry which is preliminary data.</text>
</comment>
<evidence type="ECO:0000256" key="2">
    <source>
        <dbReference type="ARBA" id="ARBA00022833"/>
    </source>
</evidence>
<proteinExistence type="predicted"/>
<evidence type="ECO:0000256" key="3">
    <source>
        <dbReference type="ARBA" id="ARBA00023157"/>
    </source>
</evidence>
<dbReference type="InterPro" id="IPR023212">
    <property type="entry name" value="Hsp33_helix_hairpin_bin_dom_sf"/>
</dbReference>
<gene>
    <name evidence="7" type="primary">hslO</name>
    <name evidence="7" type="ORF">LMG21510_02086</name>
</gene>
<evidence type="ECO:0000256" key="6">
    <source>
        <dbReference type="SAM" id="MobiDB-lite"/>
    </source>
</evidence>
<reference evidence="7 8" key="1">
    <citation type="submission" date="2021-08" db="EMBL/GenBank/DDBJ databases">
        <authorList>
            <person name="Peeters C."/>
        </authorList>
    </citation>
    <scope>NUCLEOTIDE SEQUENCE [LARGE SCALE GENOMIC DNA]</scope>
    <source>
        <strain evidence="7 8">LMG 21510</strain>
    </source>
</reference>
<keyword evidence="2" id="KW-0862">Zinc</keyword>
<dbReference type="InterPro" id="IPR000397">
    <property type="entry name" value="Heat_shock_Hsp33"/>
</dbReference>
<accession>A0ABM8WZ19</accession>
<keyword evidence="3" id="KW-1015">Disulfide bond</keyword>
<dbReference type="CDD" id="cd00498">
    <property type="entry name" value="Hsp33"/>
    <property type="match status" value="1"/>
</dbReference>
<dbReference type="InterPro" id="IPR016154">
    <property type="entry name" value="Heat_shock_Hsp33_C"/>
</dbReference>
<dbReference type="Proteomes" id="UP000721236">
    <property type="component" value="Unassembled WGS sequence"/>
</dbReference>
<dbReference type="Gene3D" id="1.10.287.480">
    <property type="entry name" value="helix hairpin bin"/>
    <property type="match status" value="1"/>
</dbReference>